<evidence type="ECO:0000313" key="1">
    <source>
        <dbReference type="EMBL" id="WAJ24731.1"/>
    </source>
</evidence>
<evidence type="ECO:0008006" key="3">
    <source>
        <dbReference type="Google" id="ProtNLM"/>
    </source>
</evidence>
<keyword evidence="2" id="KW-1185">Reference proteome</keyword>
<name>A0ABY7ADT6_9FIRM</name>
<dbReference type="EMBL" id="CP113524">
    <property type="protein sequence ID" value="WAJ24731.1"/>
    <property type="molecule type" value="Genomic_DNA"/>
</dbReference>
<reference evidence="1" key="1">
    <citation type="submission" date="2022-11" db="EMBL/GenBank/DDBJ databases">
        <title>Lacrimispora xylanolytica sy1, complete genome.</title>
        <authorList>
            <person name="Choi S."/>
        </authorList>
    </citation>
    <scope>NUCLEOTIDE SEQUENCE</scope>
    <source>
        <strain evidence="1">Sy1</strain>
    </source>
</reference>
<dbReference type="Proteomes" id="UP001163115">
    <property type="component" value="Chromosome"/>
</dbReference>
<sequence>MEDGMLMEILKEMQKKYQCISEIERITRDIGDALSRNDRTSVQILLGMRQDEMDKADINERNIIHLLSYMAPGEADQIARWMNGEQENIPDHPFIRKLAEKGSSIRMLLKRTIELDRHISIRLAGKDSYYQTLP</sequence>
<protein>
    <recommendedName>
        <fullName evidence="3">Flagellar motor switch protein FliG C-terminal domain-containing protein</fullName>
    </recommendedName>
</protein>
<dbReference type="RefSeq" id="WP_268115728.1">
    <property type="nucleotide sequence ID" value="NZ_CP113524.1"/>
</dbReference>
<accession>A0ABY7ADT6</accession>
<gene>
    <name evidence="1" type="ORF">OW255_04225</name>
</gene>
<proteinExistence type="predicted"/>
<organism evidence="1 2">
    <name type="scientific">Lacrimispora xylanolytica</name>
    <dbReference type="NCBI Taxonomy" id="29375"/>
    <lineage>
        <taxon>Bacteria</taxon>
        <taxon>Bacillati</taxon>
        <taxon>Bacillota</taxon>
        <taxon>Clostridia</taxon>
        <taxon>Lachnospirales</taxon>
        <taxon>Lachnospiraceae</taxon>
        <taxon>Lacrimispora</taxon>
    </lineage>
</organism>
<evidence type="ECO:0000313" key="2">
    <source>
        <dbReference type="Proteomes" id="UP001163115"/>
    </source>
</evidence>